<name>A0A850NEY9_9FLAO</name>
<evidence type="ECO:0000313" key="1">
    <source>
        <dbReference type="EMBL" id="NVN19413.1"/>
    </source>
</evidence>
<gene>
    <name evidence="1" type="ORF">GUA46_13770</name>
</gene>
<protein>
    <submittedName>
        <fullName evidence="1">Uncharacterized protein</fullName>
    </submittedName>
</protein>
<dbReference type="RefSeq" id="WP_176620974.1">
    <property type="nucleotide sequence ID" value="NZ_WYET01000007.1"/>
</dbReference>
<comment type="caution">
    <text evidence="1">The sequence shown here is derived from an EMBL/GenBank/DDBJ whole genome shotgun (WGS) entry which is preliminary data.</text>
</comment>
<dbReference type="PROSITE" id="PS51257">
    <property type="entry name" value="PROKAR_LIPOPROTEIN"/>
    <property type="match status" value="1"/>
</dbReference>
<dbReference type="Gene3D" id="2.60.40.10">
    <property type="entry name" value="Immunoglobulins"/>
    <property type="match status" value="1"/>
</dbReference>
<dbReference type="InterPro" id="IPR013783">
    <property type="entry name" value="Ig-like_fold"/>
</dbReference>
<proteinExistence type="predicted"/>
<dbReference type="EMBL" id="WYET01000007">
    <property type="protein sequence ID" value="NVN19413.1"/>
    <property type="molecule type" value="Genomic_DNA"/>
</dbReference>
<evidence type="ECO:0000313" key="2">
    <source>
        <dbReference type="Proteomes" id="UP000558089"/>
    </source>
</evidence>
<sequence length="406" mass="44721">MRCKHYIWLIVLGALGCSKSADVPSEKIPNAIKLISTEREFTADDSIVFKFDGKTAKQLLLIQNGWGTIALQPDSTNTDLTFTLPQTITQKSGLAHWSLHYQKTKVAEGSINILPSKTLSESMESYIGPTSIFADNQDEAMIVSLPQDTFGNPLPDRTIIELTEKFKNVQNNTSMPIQGMIAHAYVGGHSEIGELFLGTSIENQVSKEFTVSVLPTKSADFNITMERQHHFADGNQIVSFTTSTVKDRNGNTIADGTMVNFVVEDSSGNQYQTYGQTLNGIAVGKMLHPEAPTQWKVKAHISGLSQSNSLELDFEAAVRDYTVHVSENGRTITVGPILSYMKQWIPDGMGIYLEIKGPDGELLLTQETTSRKGMGKFELPENMNAHENTMIITVAGIEKRIEGTIE</sequence>
<organism evidence="1 2">
    <name type="scientific">Flagellimonas chongwuensis</name>
    <dbReference type="NCBI Taxonomy" id="2697365"/>
    <lineage>
        <taxon>Bacteria</taxon>
        <taxon>Pseudomonadati</taxon>
        <taxon>Bacteroidota</taxon>
        <taxon>Flavobacteriia</taxon>
        <taxon>Flavobacteriales</taxon>
        <taxon>Flavobacteriaceae</taxon>
        <taxon>Flagellimonas</taxon>
    </lineage>
</organism>
<keyword evidence="2" id="KW-1185">Reference proteome</keyword>
<accession>A0A850NEY9</accession>
<dbReference type="AlphaFoldDB" id="A0A850NEY9"/>
<reference evidence="1 2" key="1">
    <citation type="submission" date="2020-01" db="EMBL/GenBank/DDBJ databases">
        <title>Draft Genome Analysis of Muricauda sp. HICW Isolated from coastal seawater of PR China.</title>
        <authorList>
            <person name="Chen M.-X."/>
        </authorList>
    </citation>
    <scope>NUCLEOTIDE SEQUENCE [LARGE SCALE GENOMIC DNA]</scope>
    <source>
        <strain evidence="1 2">HICW</strain>
    </source>
</reference>
<dbReference type="Proteomes" id="UP000558089">
    <property type="component" value="Unassembled WGS sequence"/>
</dbReference>